<reference evidence="1 2" key="1">
    <citation type="journal article" date="2006" name="Science">
        <title>The genome of black cottonwood, Populus trichocarpa (Torr. &amp; Gray).</title>
        <authorList>
            <person name="Tuskan G.A."/>
            <person name="Difazio S."/>
            <person name="Jansson S."/>
            <person name="Bohlmann J."/>
            <person name="Grigoriev I."/>
            <person name="Hellsten U."/>
            <person name="Putnam N."/>
            <person name="Ralph S."/>
            <person name="Rombauts S."/>
            <person name="Salamov A."/>
            <person name="Schein J."/>
            <person name="Sterck L."/>
            <person name="Aerts A."/>
            <person name="Bhalerao R.R."/>
            <person name="Bhalerao R.P."/>
            <person name="Blaudez D."/>
            <person name="Boerjan W."/>
            <person name="Brun A."/>
            <person name="Brunner A."/>
            <person name="Busov V."/>
            <person name="Campbell M."/>
            <person name="Carlson J."/>
            <person name="Chalot M."/>
            <person name="Chapman J."/>
            <person name="Chen G.L."/>
            <person name="Cooper D."/>
            <person name="Coutinho P.M."/>
            <person name="Couturier J."/>
            <person name="Covert S."/>
            <person name="Cronk Q."/>
            <person name="Cunningham R."/>
            <person name="Davis J."/>
            <person name="Degroeve S."/>
            <person name="Dejardin A."/>
            <person name="Depamphilis C."/>
            <person name="Detter J."/>
            <person name="Dirks B."/>
            <person name="Dubchak I."/>
            <person name="Duplessis S."/>
            <person name="Ehlting J."/>
            <person name="Ellis B."/>
            <person name="Gendler K."/>
            <person name="Goodstein D."/>
            <person name="Gribskov M."/>
            <person name="Grimwood J."/>
            <person name="Groover A."/>
            <person name="Gunter L."/>
            <person name="Hamberger B."/>
            <person name="Heinze B."/>
            <person name="Helariutta Y."/>
            <person name="Henrissat B."/>
            <person name="Holligan D."/>
            <person name="Holt R."/>
            <person name="Huang W."/>
            <person name="Islam-Faridi N."/>
            <person name="Jones S."/>
            <person name="Jones-Rhoades M."/>
            <person name="Jorgensen R."/>
            <person name="Joshi C."/>
            <person name="Kangasjarvi J."/>
            <person name="Karlsson J."/>
            <person name="Kelleher C."/>
            <person name="Kirkpatrick R."/>
            <person name="Kirst M."/>
            <person name="Kohler A."/>
            <person name="Kalluri U."/>
            <person name="Larimer F."/>
            <person name="Leebens-Mack J."/>
            <person name="Leple J.C."/>
            <person name="Locascio P."/>
            <person name="Lou Y."/>
            <person name="Lucas S."/>
            <person name="Martin F."/>
            <person name="Montanini B."/>
            <person name="Napoli C."/>
            <person name="Nelson D.R."/>
            <person name="Nelson C."/>
            <person name="Nieminen K."/>
            <person name="Nilsson O."/>
            <person name="Pereda V."/>
            <person name="Peter G."/>
            <person name="Philippe R."/>
            <person name="Pilate G."/>
            <person name="Poliakov A."/>
            <person name="Razumovskaya J."/>
            <person name="Richardson P."/>
            <person name="Rinaldi C."/>
            <person name="Ritland K."/>
            <person name="Rouze P."/>
            <person name="Ryaboy D."/>
            <person name="Schmutz J."/>
            <person name="Schrader J."/>
            <person name="Segerman B."/>
            <person name="Shin H."/>
            <person name="Siddiqui A."/>
            <person name="Sterky F."/>
            <person name="Terry A."/>
            <person name="Tsai C.J."/>
            <person name="Uberbacher E."/>
            <person name="Unneberg P."/>
            <person name="Vahala J."/>
            <person name="Wall K."/>
            <person name="Wessler S."/>
            <person name="Yang G."/>
            <person name="Yin T."/>
            <person name="Douglas C."/>
            <person name="Marra M."/>
            <person name="Sandberg G."/>
            <person name="Van de Peer Y."/>
            <person name="Rokhsar D."/>
        </authorList>
    </citation>
    <scope>NUCLEOTIDE SEQUENCE [LARGE SCALE GENOMIC DNA]</scope>
    <source>
        <strain evidence="2">cv. Nisqually</strain>
    </source>
</reference>
<evidence type="ECO:0000313" key="1">
    <source>
        <dbReference type="EMBL" id="RQO85235.1"/>
    </source>
</evidence>
<evidence type="ECO:0000313" key="2">
    <source>
        <dbReference type="Proteomes" id="UP000006729"/>
    </source>
</evidence>
<gene>
    <name evidence="1" type="ORF">POPTR_001G229450</name>
</gene>
<keyword evidence="2" id="KW-1185">Reference proteome</keyword>
<accession>A0A3N7EJ10</accession>
<organism evidence="1 2">
    <name type="scientific">Populus trichocarpa</name>
    <name type="common">Western balsam poplar</name>
    <name type="synonym">Populus balsamifera subsp. trichocarpa</name>
    <dbReference type="NCBI Taxonomy" id="3694"/>
    <lineage>
        <taxon>Eukaryota</taxon>
        <taxon>Viridiplantae</taxon>
        <taxon>Streptophyta</taxon>
        <taxon>Embryophyta</taxon>
        <taxon>Tracheophyta</taxon>
        <taxon>Spermatophyta</taxon>
        <taxon>Magnoliopsida</taxon>
        <taxon>eudicotyledons</taxon>
        <taxon>Gunneridae</taxon>
        <taxon>Pentapetalae</taxon>
        <taxon>rosids</taxon>
        <taxon>fabids</taxon>
        <taxon>Malpighiales</taxon>
        <taxon>Salicaceae</taxon>
        <taxon>Saliceae</taxon>
        <taxon>Populus</taxon>
    </lineage>
</organism>
<protein>
    <submittedName>
        <fullName evidence="1">Uncharacterized protein</fullName>
    </submittedName>
</protein>
<dbReference type="AlphaFoldDB" id="A0A3N7EJ10"/>
<dbReference type="InParanoid" id="A0A3N7EJ10"/>
<name>A0A3N7EJ10_POPTR</name>
<proteinExistence type="predicted"/>
<dbReference type="EMBL" id="CM009290">
    <property type="protein sequence ID" value="RQO85235.1"/>
    <property type="molecule type" value="Genomic_DNA"/>
</dbReference>
<dbReference type="Proteomes" id="UP000006729">
    <property type="component" value="Chromosome 1"/>
</dbReference>
<sequence length="46" mass="5302">MHRHPLRPACPASAFFSVQHLEQHQYRTATTTNNTSKLHRAPLVLH</sequence>